<dbReference type="GO" id="GO:0006950">
    <property type="term" value="P:response to stress"/>
    <property type="evidence" value="ECO:0007669"/>
    <property type="project" value="TreeGrafter"/>
</dbReference>
<dbReference type="OrthoDB" id="759747at2"/>
<dbReference type="GO" id="GO:0003700">
    <property type="term" value="F:DNA-binding transcription factor activity"/>
    <property type="evidence" value="ECO:0007669"/>
    <property type="project" value="InterPro"/>
</dbReference>
<dbReference type="InterPro" id="IPR000835">
    <property type="entry name" value="HTH_MarR-typ"/>
</dbReference>
<keyword evidence="2" id="KW-0238">DNA-binding</keyword>
<feature type="domain" description="HTH marR-type" evidence="1">
    <location>
        <begin position="11"/>
        <end position="147"/>
    </location>
</feature>
<sequence length="166" mass="19748">MERDFIKELGYKALDNRLKRISDRMTHDTRKFFKQIDIDIEPSWHLVFKLLKEEGMLTMAEIAQQLGYTHPSMVVMLKKMTSKGYIVSEKDTIDKRKQNIKLTQKSLDLFPELKQIWDSCENAIYKMLKEDLSIIKHLDEIEASLKACSFNERFYNEYQKSKNENT</sequence>
<accession>A0A4V3D2Y5</accession>
<evidence type="ECO:0000313" key="3">
    <source>
        <dbReference type="Proteomes" id="UP000295390"/>
    </source>
</evidence>
<dbReference type="InterPro" id="IPR036388">
    <property type="entry name" value="WH-like_DNA-bd_sf"/>
</dbReference>
<dbReference type="Proteomes" id="UP000295390">
    <property type="component" value="Unassembled WGS sequence"/>
</dbReference>
<keyword evidence="3" id="KW-1185">Reference proteome</keyword>
<gene>
    <name evidence="2" type="ORF">DFQ07_2005</name>
</gene>
<dbReference type="AlphaFoldDB" id="A0A4V3D2Y5"/>
<dbReference type="SMART" id="SM00347">
    <property type="entry name" value="HTH_MARR"/>
    <property type="match status" value="1"/>
</dbReference>
<dbReference type="Gene3D" id="1.10.10.10">
    <property type="entry name" value="Winged helix-like DNA-binding domain superfamily/Winged helix DNA-binding domain"/>
    <property type="match status" value="1"/>
</dbReference>
<dbReference type="PRINTS" id="PR00598">
    <property type="entry name" value="HTHMARR"/>
</dbReference>
<dbReference type="PANTHER" id="PTHR33164">
    <property type="entry name" value="TRANSCRIPTIONAL REGULATOR, MARR FAMILY"/>
    <property type="match status" value="1"/>
</dbReference>
<reference evidence="2 3" key="1">
    <citation type="submission" date="2019-03" db="EMBL/GenBank/DDBJ databases">
        <title>Genomic Encyclopedia of Type Strains, Phase III (KMG-III): the genomes of soil and plant-associated and newly described type strains.</title>
        <authorList>
            <person name="Whitman W."/>
        </authorList>
    </citation>
    <scope>NUCLEOTIDE SEQUENCE [LARGE SCALE GENOMIC DNA]</scope>
    <source>
        <strain evidence="2 3">CECT 8283</strain>
    </source>
</reference>
<comment type="caution">
    <text evidence="2">The sequence shown here is derived from an EMBL/GenBank/DDBJ whole genome shotgun (WGS) entry which is preliminary data.</text>
</comment>
<organism evidence="2 3">
    <name type="scientific">Tenacibaculum caenipelagi</name>
    <dbReference type="NCBI Taxonomy" id="1325435"/>
    <lineage>
        <taxon>Bacteria</taxon>
        <taxon>Pseudomonadati</taxon>
        <taxon>Bacteroidota</taxon>
        <taxon>Flavobacteriia</taxon>
        <taxon>Flavobacteriales</taxon>
        <taxon>Flavobacteriaceae</taxon>
        <taxon>Tenacibaculum</taxon>
    </lineage>
</organism>
<proteinExistence type="predicted"/>
<dbReference type="InterPro" id="IPR036390">
    <property type="entry name" value="WH_DNA-bd_sf"/>
</dbReference>
<evidence type="ECO:0000259" key="1">
    <source>
        <dbReference type="PROSITE" id="PS50995"/>
    </source>
</evidence>
<protein>
    <submittedName>
        <fullName evidence="2">DNA-binding MarR family transcriptional regulator</fullName>
    </submittedName>
</protein>
<dbReference type="PROSITE" id="PS50995">
    <property type="entry name" value="HTH_MARR_2"/>
    <property type="match status" value="1"/>
</dbReference>
<dbReference type="SUPFAM" id="SSF46785">
    <property type="entry name" value="Winged helix' DNA-binding domain"/>
    <property type="match status" value="1"/>
</dbReference>
<evidence type="ECO:0000313" key="2">
    <source>
        <dbReference type="EMBL" id="TDQ25580.1"/>
    </source>
</evidence>
<dbReference type="RefSeq" id="WP_133536292.1">
    <property type="nucleotide sequence ID" value="NZ_SNYH01000004.1"/>
</dbReference>
<dbReference type="Pfam" id="PF12802">
    <property type="entry name" value="MarR_2"/>
    <property type="match status" value="1"/>
</dbReference>
<dbReference type="InterPro" id="IPR039422">
    <property type="entry name" value="MarR/SlyA-like"/>
</dbReference>
<dbReference type="PANTHER" id="PTHR33164:SF43">
    <property type="entry name" value="HTH-TYPE TRANSCRIPTIONAL REPRESSOR YETL"/>
    <property type="match status" value="1"/>
</dbReference>
<name>A0A4V3D2Y5_9FLAO</name>
<dbReference type="GO" id="GO:0003677">
    <property type="term" value="F:DNA binding"/>
    <property type="evidence" value="ECO:0007669"/>
    <property type="project" value="UniProtKB-KW"/>
</dbReference>
<dbReference type="EMBL" id="SNYH01000004">
    <property type="protein sequence ID" value="TDQ25580.1"/>
    <property type="molecule type" value="Genomic_DNA"/>
</dbReference>